<dbReference type="SUPFAM" id="SSF56784">
    <property type="entry name" value="HAD-like"/>
    <property type="match status" value="1"/>
</dbReference>
<organism evidence="1 2">
    <name type="scientific">Myroides guanonis</name>
    <dbReference type="NCBI Taxonomy" id="1150112"/>
    <lineage>
        <taxon>Bacteria</taxon>
        <taxon>Pseudomonadati</taxon>
        <taxon>Bacteroidota</taxon>
        <taxon>Flavobacteriia</taxon>
        <taxon>Flavobacteriales</taxon>
        <taxon>Flavobacteriaceae</taxon>
        <taxon>Myroides</taxon>
    </lineage>
</organism>
<evidence type="ECO:0000313" key="1">
    <source>
        <dbReference type="EMBL" id="SFI92322.1"/>
    </source>
</evidence>
<dbReference type="Proteomes" id="UP000243887">
    <property type="component" value="Unassembled WGS sequence"/>
</dbReference>
<dbReference type="EMBL" id="FORU01000002">
    <property type="protein sequence ID" value="SFI92322.1"/>
    <property type="molecule type" value="Genomic_DNA"/>
</dbReference>
<sequence length="233" mass="27023">MYIINKEVKTDIFFDLDHTLWDFEINSAKAFESVFNNHDVSFSLEEFLHYYVGINEAYWYRYSLNLITQEELRLGRLSETFKKLNFRADLDLIERFSNCYLEELPKNNYLFEGALELLDYLKDRYALHILTNGFQEVQFKKIENSKIDSYFQTITNSEMAGVKKPDPLIFKYALKQAGATPEQSVMIGDNLIADIKGALDVGIDAIHFNPLMSSVDSSSTLRVSHLLDIKNIL</sequence>
<dbReference type="InterPro" id="IPR036412">
    <property type="entry name" value="HAD-like_sf"/>
</dbReference>
<name>A0A1I3M5S7_9FLAO</name>
<dbReference type="SFLD" id="SFLDS00003">
    <property type="entry name" value="Haloacid_Dehalogenase"/>
    <property type="match status" value="1"/>
</dbReference>
<dbReference type="PANTHER" id="PTHR47478">
    <property type="match status" value="1"/>
</dbReference>
<dbReference type="InterPro" id="IPR006439">
    <property type="entry name" value="HAD-SF_hydro_IA"/>
</dbReference>
<dbReference type="InterPro" id="IPR023198">
    <property type="entry name" value="PGP-like_dom2"/>
</dbReference>
<keyword evidence="2" id="KW-1185">Reference proteome</keyword>
<protein>
    <submittedName>
        <fullName evidence="1">Putative hydrolase of the HAD superfamily</fullName>
    </submittedName>
</protein>
<evidence type="ECO:0000313" key="2">
    <source>
        <dbReference type="Proteomes" id="UP000243887"/>
    </source>
</evidence>
<dbReference type="SFLD" id="SFLDG01135">
    <property type="entry name" value="C1.5.6:_HAD__Beta-PGM__Phospha"/>
    <property type="match status" value="1"/>
</dbReference>
<accession>A0A1I3M5S7</accession>
<dbReference type="Pfam" id="PF13419">
    <property type="entry name" value="HAD_2"/>
    <property type="match status" value="1"/>
</dbReference>
<reference evidence="2" key="1">
    <citation type="submission" date="2016-10" db="EMBL/GenBank/DDBJ databases">
        <authorList>
            <person name="Varghese N."/>
            <person name="Submissions S."/>
        </authorList>
    </citation>
    <scope>NUCLEOTIDE SEQUENCE [LARGE SCALE GENOMIC DNA]</scope>
    <source>
        <strain evidence="2">DSM 26542</strain>
    </source>
</reference>
<gene>
    <name evidence="1" type="ORF">SAMN04487893_10247</name>
</gene>
<dbReference type="InterPro" id="IPR011951">
    <property type="entry name" value="HAD-SF_hydro_IA_YjjG/PynA"/>
</dbReference>
<dbReference type="Gene3D" id="3.40.50.1000">
    <property type="entry name" value="HAD superfamily/HAD-like"/>
    <property type="match status" value="1"/>
</dbReference>
<dbReference type="InterPro" id="IPR041492">
    <property type="entry name" value="HAD_2"/>
</dbReference>
<keyword evidence="1" id="KW-0378">Hydrolase</keyword>
<dbReference type="STRING" id="1150112.SAMN04487893_10247"/>
<dbReference type="RefSeq" id="WP_090677831.1">
    <property type="nucleotide sequence ID" value="NZ_FORU01000002.1"/>
</dbReference>
<dbReference type="AlphaFoldDB" id="A0A1I3M5S7"/>
<dbReference type="Gene3D" id="1.10.150.240">
    <property type="entry name" value="Putative phosphatase, domain 2"/>
    <property type="match status" value="1"/>
</dbReference>
<dbReference type="NCBIfam" id="TIGR02254">
    <property type="entry name" value="YjjG_YfnB"/>
    <property type="match status" value="1"/>
</dbReference>
<dbReference type="OrthoDB" id="9802350at2"/>
<proteinExistence type="predicted"/>
<dbReference type="PANTHER" id="PTHR47478:SF1">
    <property type="entry name" value="PYRIMIDINE 5'-NUCLEOTIDASE YJJG"/>
    <property type="match status" value="1"/>
</dbReference>
<dbReference type="InterPro" id="IPR052550">
    <property type="entry name" value="Pyrimidine_5'-ntase_YjjG"/>
</dbReference>
<dbReference type="NCBIfam" id="TIGR01549">
    <property type="entry name" value="HAD-SF-IA-v1"/>
    <property type="match status" value="1"/>
</dbReference>
<dbReference type="InterPro" id="IPR023214">
    <property type="entry name" value="HAD_sf"/>
</dbReference>
<dbReference type="SFLD" id="SFLDG01129">
    <property type="entry name" value="C1.5:_HAD__Beta-PGM__Phosphata"/>
    <property type="match status" value="1"/>
</dbReference>
<dbReference type="GO" id="GO:0008253">
    <property type="term" value="F:5'-nucleotidase activity"/>
    <property type="evidence" value="ECO:0007669"/>
    <property type="project" value="InterPro"/>
</dbReference>